<evidence type="ECO:0000313" key="2">
    <source>
        <dbReference type="Proteomes" id="UP000435041"/>
    </source>
</evidence>
<dbReference type="EMBL" id="BJCI01000087">
    <property type="protein sequence ID" value="GCL52186.1"/>
    <property type="molecule type" value="Genomic_DNA"/>
</dbReference>
<dbReference type="AlphaFoldDB" id="A0A6H9H2Q1"/>
<dbReference type="Proteomes" id="UP000435041">
    <property type="component" value="Unassembled WGS sequence"/>
</dbReference>
<accession>A0A6H9H2Q1</accession>
<reference evidence="1 2" key="1">
    <citation type="submission" date="2019-02" db="EMBL/GenBank/DDBJ databases">
        <title>Draft genome sequence of Arthrospira platensis NIES-3804.</title>
        <authorList>
            <person name="Yamaguchi H."/>
            <person name="Suzuki S."/>
            <person name="Kawachi M."/>
        </authorList>
    </citation>
    <scope>NUCLEOTIDE SEQUENCE [LARGE SCALE GENOMIC DNA]</scope>
    <source>
        <strain evidence="1 2">NIES-3804</strain>
    </source>
</reference>
<gene>
    <name evidence="1" type="ORF">NIES3804_37740</name>
</gene>
<name>A0A6H9H2Q1_MICAE</name>
<proteinExistence type="predicted"/>
<protein>
    <submittedName>
        <fullName evidence="1">Uncharacterized protein</fullName>
    </submittedName>
</protein>
<organism evidence="1 2">
    <name type="scientific">Microcystis aeruginosa NIES-3804</name>
    <dbReference type="NCBI Taxonomy" id="2517783"/>
    <lineage>
        <taxon>Bacteria</taxon>
        <taxon>Bacillati</taxon>
        <taxon>Cyanobacteriota</taxon>
        <taxon>Cyanophyceae</taxon>
        <taxon>Oscillatoriophycideae</taxon>
        <taxon>Chroococcales</taxon>
        <taxon>Microcystaceae</taxon>
        <taxon>Microcystis</taxon>
    </lineage>
</organism>
<comment type="caution">
    <text evidence="1">The sequence shown here is derived from an EMBL/GenBank/DDBJ whole genome shotgun (WGS) entry which is preliminary data.</text>
</comment>
<sequence>MKLHGSTLFRLRELYLPLRLDFDSRTYLKKNRSADANTERMMRDQP</sequence>
<evidence type="ECO:0000313" key="1">
    <source>
        <dbReference type="EMBL" id="GCL52186.1"/>
    </source>
</evidence>